<feature type="transmembrane region" description="Helical" evidence="8">
    <location>
        <begin position="306"/>
        <end position="325"/>
    </location>
</feature>
<dbReference type="AlphaFoldDB" id="A0A6G1FTT1"/>
<reference evidence="11" key="2">
    <citation type="submission" date="2020-04" db="EMBL/GenBank/DDBJ databases">
        <authorList>
            <consortium name="NCBI Genome Project"/>
        </authorList>
    </citation>
    <scope>NUCLEOTIDE SEQUENCE</scope>
    <source>
        <strain evidence="11">CBS 781.70</strain>
    </source>
</reference>
<keyword evidence="10" id="KW-1185">Reference proteome</keyword>
<evidence type="ECO:0000256" key="6">
    <source>
        <dbReference type="ARBA" id="ARBA00022989"/>
    </source>
</evidence>
<keyword evidence="7 8" id="KW-0472">Membrane</keyword>
<dbReference type="InterPro" id="IPR046513">
    <property type="entry name" value="DUF6691"/>
</dbReference>
<dbReference type="PANTHER" id="PTHR30574:SF1">
    <property type="entry name" value="SULPHUR TRANSPORT DOMAIN-CONTAINING PROTEIN"/>
    <property type="match status" value="1"/>
</dbReference>
<evidence type="ECO:0000256" key="4">
    <source>
        <dbReference type="ARBA" id="ARBA00022519"/>
    </source>
</evidence>
<reference evidence="9 11" key="1">
    <citation type="submission" date="2020-01" db="EMBL/GenBank/DDBJ databases">
        <authorList>
            <consortium name="DOE Joint Genome Institute"/>
            <person name="Haridas S."/>
            <person name="Albert R."/>
            <person name="Binder M."/>
            <person name="Bloem J."/>
            <person name="Labutti K."/>
            <person name="Salamov A."/>
            <person name="Andreopoulos B."/>
            <person name="Baker S.E."/>
            <person name="Barry K."/>
            <person name="Bills G."/>
            <person name="Bluhm B.H."/>
            <person name="Cannon C."/>
            <person name="Castanera R."/>
            <person name="Culley D.E."/>
            <person name="Daum C."/>
            <person name="Ezra D."/>
            <person name="Gonzalez J.B."/>
            <person name="Henrissat B."/>
            <person name="Kuo A."/>
            <person name="Liang C."/>
            <person name="Lipzen A."/>
            <person name="Lutzoni F."/>
            <person name="Magnuson J."/>
            <person name="Mondo S."/>
            <person name="Nolan M."/>
            <person name="Ohm R."/>
            <person name="Pangilinan J."/>
            <person name="Park H.-J."/>
            <person name="Ramirez L."/>
            <person name="Alfaro M."/>
            <person name="Sun H."/>
            <person name="Tritt A."/>
            <person name="Yoshinaga Y."/>
            <person name="Zwiers L.-H."/>
            <person name="Turgeon B.G."/>
            <person name="Goodwin S.B."/>
            <person name="Spatafora J.W."/>
            <person name="Crous P.W."/>
            <person name="Grigoriev I.V."/>
        </authorList>
    </citation>
    <scope>NUCLEOTIDE SEQUENCE</scope>
    <source>
        <strain evidence="9 11">CBS 781.70</strain>
    </source>
</reference>
<proteinExistence type="predicted"/>
<evidence type="ECO:0000313" key="10">
    <source>
        <dbReference type="Proteomes" id="UP000504638"/>
    </source>
</evidence>
<sequence length="326" mass="34977">MFTPIETALGALLLHHSTTTLLYNNGAVLGASGLIRRLLTAPTLTTGLFFAGMSGSAGLMAFVCPELLPSFPGVEQKAGYYLFTVLMGLLTGWGTKGCNGCTSGHMLCGMSRFSGRSILATAIFFPTAFITYFLSHRSGIPTAACPAGQPCFVPVYPSQALTQRLLLLALGTILATNWIPRWLSTRSAQPTLPNRVTYLLSGFTFGLGLLLSGMGNPDKVQAFFSIYPIRNWDPSLLVVVLCGLVPNSLYNLTFGLEGKPKFEARFQLPTKSIKDSDWKFVLGAMTFGISWGLTGTCPGPAALRTVLQPAWGVLWMAGFWLGSIIG</sequence>
<feature type="transmembrane region" description="Helical" evidence="8">
    <location>
        <begin position="196"/>
        <end position="215"/>
    </location>
</feature>
<feature type="transmembrane region" description="Helical" evidence="8">
    <location>
        <begin position="165"/>
        <end position="184"/>
    </location>
</feature>
<evidence type="ECO:0000313" key="11">
    <source>
        <dbReference type="RefSeq" id="XP_033530757.1"/>
    </source>
</evidence>
<evidence type="ECO:0000256" key="8">
    <source>
        <dbReference type="SAM" id="Phobius"/>
    </source>
</evidence>
<dbReference type="GO" id="GO:0005886">
    <property type="term" value="C:plasma membrane"/>
    <property type="evidence" value="ECO:0007669"/>
    <property type="project" value="UniProtKB-SubCell"/>
</dbReference>
<gene>
    <name evidence="9 11" type="ORF">P152DRAFT_170290</name>
</gene>
<evidence type="ECO:0000256" key="5">
    <source>
        <dbReference type="ARBA" id="ARBA00022692"/>
    </source>
</evidence>
<evidence type="ECO:0008006" key="12">
    <source>
        <dbReference type="Google" id="ProtNLM"/>
    </source>
</evidence>
<evidence type="ECO:0000256" key="1">
    <source>
        <dbReference type="ARBA" id="ARBA00004429"/>
    </source>
</evidence>
<accession>A0A6G1FTT1</accession>
<evidence type="ECO:0000256" key="7">
    <source>
        <dbReference type="ARBA" id="ARBA00023136"/>
    </source>
</evidence>
<keyword evidence="3" id="KW-1003">Cell membrane</keyword>
<dbReference type="Pfam" id="PF20398">
    <property type="entry name" value="DUF6691"/>
    <property type="match status" value="1"/>
</dbReference>
<keyword evidence="6 8" id="KW-1133">Transmembrane helix</keyword>
<feature type="transmembrane region" description="Helical" evidence="8">
    <location>
        <begin position="235"/>
        <end position="256"/>
    </location>
</feature>
<keyword evidence="2" id="KW-0813">Transport</keyword>
<name>A0A6G1FTT1_9PEZI</name>
<evidence type="ECO:0000313" key="9">
    <source>
        <dbReference type="EMBL" id="KAF1809126.1"/>
    </source>
</evidence>
<reference evidence="11" key="3">
    <citation type="submission" date="2025-04" db="UniProtKB">
        <authorList>
            <consortium name="RefSeq"/>
        </authorList>
    </citation>
    <scope>IDENTIFICATION</scope>
    <source>
        <strain evidence="11">CBS 781.70</strain>
    </source>
</reference>
<dbReference type="OrthoDB" id="10254418at2759"/>
<dbReference type="PANTHER" id="PTHR30574">
    <property type="entry name" value="INNER MEMBRANE PROTEIN YEDE"/>
    <property type="match status" value="1"/>
</dbReference>
<dbReference type="RefSeq" id="XP_033530757.1">
    <property type="nucleotide sequence ID" value="XM_033674087.1"/>
</dbReference>
<keyword evidence="5 8" id="KW-0812">Transmembrane</keyword>
<dbReference type="InterPro" id="IPR007272">
    <property type="entry name" value="Sulf_transp_TsuA/YedE"/>
</dbReference>
<keyword evidence="4" id="KW-0997">Cell inner membrane</keyword>
<comment type="subcellular location">
    <subcellularLocation>
        <location evidence="1">Cell inner membrane</location>
        <topology evidence="1">Multi-pass membrane protein</topology>
    </subcellularLocation>
</comment>
<feature type="transmembrane region" description="Helical" evidence="8">
    <location>
        <begin position="78"/>
        <end position="95"/>
    </location>
</feature>
<protein>
    <recommendedName>
        <fullName evidence="12">YeeE/YedE family integral membrane protein</fullName>
    </recommendedName>
</protein>
<evidence type="ECO:0000256" key="3">
    <source>
        <dbReference type="ARBA" id="ARBA00022475"/>
    </source>
</evidence>
<feature type="transmembrane region" description="Helical" evidence="8">
    <location>
        <begin position="44"/>
        <end position="63"/>
    </location>
</feature>
<dbReference type="Proteomes" id="UP000504638">
    <property type="component" value="Unplaced"/>
</dbReference>
<feature type="transmembrane region" description="Helical" evidence="8">
    <location>
        <begin position="277"/>
        <end position="294"/>
    </location>
</feature>
<evidence type="ECO:0000256" key="2">
    <source>
        <dbReference type="ARBA" id="ARBA00022448"/>
    </source>
</evidence>
<dbReference type="GeneID" id="54414657"/>
<organism evidence="9">
    <name type="scientific">Eremomyces bilateralis CBS 781.70</name>
    <dbReference type="NCBI Taxonomy" id="1392243"/>
    <lineage>
        <taxon>Eukaryota</taxon>
        <taxon>Fungi</taxon>
        <taxon>Dikarya</taxon>
        <taxon>Ascomycota</taxon>
        <taxon>Pezizomycotina</taxon>
        <taxon>Dothideomycetes</taxon>
        <taxon>Dothideomycetes incertae sedis</taxon>
        <taxon>Eremomycetales</taxon>
        <taxon>Eremomycetaceae</taxon>
        <taxon>Eremomyces</taxon>
    </lineage>
</organism>
<dbReference type="EMBL" id="ML975175">
    <property type="protein sequence ID" value="KAF1809126.1"/>
    <property type="molecule type" value="Genomic_DNA"/>
</dbReference>
<feature type="transmembrane region" description="Helical" evidence="8">
    <location>
        <begin position="116"/>
        <end position="134"/>
    </location>
</feature>